<feature type="signal peptide" evidence="1">
    <location>
        <begin position="1"/>
        <end position="21"/>
    </location>
</feature>
<sequence precursor="true">MRTPFPALVLLGLSPWAVANAACTPEDLRGSTPVTLPAGTVISTPGEFSMLVRARADGSFDSIVPLLTSRNRSLDRAAAESIRQASLPTSCLQEHGEEIIVIFSTLPAQSGQSDGGSVQIVRIDPAAQKTTKS</sequence>
<keyword evidence="1" id="KW-0732">Signal</keyword>
<organism evidence="2 3">
    <name type="scientific">Stenotrophomonas maltophilia (strain R551-3)</name>
    <dbReference type="NCBI Taxonomy" id="391008"/>
    <lineage>
        <taxon>Bacteria</taxon>
        <taxon>Pseudomonadati</taxon>
        <taxon>Pseudomonadota</taxon>
        <taxon>Gammaproteobacteria</taxon>
        <taxon>Lysobacterales</taxon>
        <taxon>Lysobacteraceae</taxon>
        <taxon>Stenotrophomonas</taxon>
        <taxon>Stenotrophomonas maltophilia group</taxon>
    </lineage>
</organism>
<evidence type="ECO:0000256" key="1">
    <source>
        <dbReference type="SAM" id="SignalP"/>
    </source>
</evidence>
<dbReference type="EMBL" id="CP001111">
    <property type="protein sequence ID" value="ACF50705.1"/>
    <property type="molecule type" value="Genomic_DNA"/>
</dbReference>
<evidence type="ECO:0008006" key="4">
    <source>
        <dbReference type="Google" id="ProtNLM"/>
    </source>
</evidence>
<dbReference type="KEGG" id="smt:Smal_1000"/>
<name>B4SN60_STRM5</name>
<feature type="chain" id="PRO_5002823567" description="TonB C-terminal domain-containing protein" evidence="1">
    <location>
        <begin position="22"/>
        <end position="133"/>
    </location>
</feature>
<accession>B4SN60</accession>
<evidence type="ECO:0000313" key="3">
    <source>
        <dbReference type="Proteomes" id="UP000001867"/>
    </source>
</evidence>
<dbReference type="AlphaFoldDB" id="B4SN60"/>
<dbReference type="Proteomes" id="UP000001867">
    <property type="component" value="Chromosome"/>
</dbReference>
<protein>
    <recommendedName>
        <fullName evidence="4">TonB C-terminal domain-containing protein</fullName>
    </recommendedName>
</protein>
<dbReference type="HOGENOM" id="CLU_1905609_0_0_6"/>
<gene>
    <name evidence="2" type="ordered locus">Smal_1000</name>
</gene>
<reference evidence="2 3" key="1">
    <citation type="submission" date="2008-06" db="EMBL/GenBank/DDBJ databases">
        <title>Complete sequence of Stenotrophomonas maltophilia R551-3.</title>
        <authorList>
            <consortium name="US DOE Joint Genome Institute"/>
            <person name="Lucas S."/>
            <person name="Copeland A."/>
            <person name="Lapidus A."/>
            <person name="Glavina del Rio T."/>
            <person name="Dalin E."/>
            <person name="Tice H."/>
            <person name="Pitluck S."/>
            <person name="Chain P."/>
            <person name="Malfatti S."/>
            <person name="Shin M."/>
            <person name="Vergez L."/>
            <person name="Lang D."/>
            <person name="Schmutz J."/>
            <person name="Larimer F."/>
            <person name="Land M."/>
            <person name="Hauser L."/>
            <person name="Kyrpides N."/>
            <person name="Mikhailova N."/>
            <person name="Taghavi S."/>
            <person name="Monchy S."/>
            <person name="Newman L."/>
            <person name="Vangronsveld J."/>
            <person name="van der Lelie D."/>
            <person name="Richardson P."/>
        </authorList>
    </citation>
    <scope>NUCLEOTIDE SEQUENCE [LARGE SCALE GENOMIC DNA]</scope>
    <source>
        <strain evidence="2 3">R551-3</strain>
    </source>
</reference>
<dbReference type="STRING" id="391008.Smal_1000"/>
<evidence type="ECO:0000313" key="2">
    <source>
        <dbReference type="EMBL" id="ACF50705.1"/>
    </source>
</evidence>
<proteinExistence type="predicted"/>